<dbReference type="AlphaFoldDB" id="A0A9P1CBK8"/>
<dbReference type="EMBL" id="CAMXCT020001191">
    <property type="protein sequence ID" value="CAL1141073.1"/>
    <property type="molecule type" value="Genomic_DNA"/>
</dbReference>
<organism evidence="3">
    <name type="scientific">Cladocopium goreaui</name>
    <dbReference type="NCBI Taxonomy" id="2562237"/>
    <lineage>
        <taxon>Eukaryota</taxon>
        <taxon>Sar</taxon>
        <taxon>Alveolata</taxon>
        <taxon>Dinophyceae</taxon>
        <taxon>Suessiales</taxon>
        <taxon>Symbiodiniaceae</taxon>
        <taxon>Cladocopium</taxon>
    </lineage>
</organism>
<reference evidence="4 5" key="2">
    <citation type="submission" date="2024-05" db="EMBL/GenBank/DDBJ databases">
        <authorList>
            <person name="Chen Y."/>
            <person name="Shah S."/>
            <person name="Dougan E. K."/>
            <person name="Thang M."/>
            <person name="Chan C."/>
        </authorList>
    </citation>
    <scope>NUCLEOTIDE SEQUENCE [LARGE SCALE GENOMIC DNA]</scope>
</reference>
<dbReference type="EMBL" id="CAMXCT010001191">
    <property type="protein sequence ID" value="CAI3987698.1"/>
    <property type="molecule type" value="Genomic_DNA"/>
</dbReference>
<sequence length="202" mass="22414">MPKLAWLLISTVSSGHMTPEDSGQCGNEAESLLQTAKKNPFLSLAELNTQADQDKKQDGELLAAAELWTAEAVDEQHDVSAEPEQGDVASNEFCAENNMTTKHEKHEENDVTVDAKDTDTAASQEGAMTSDTNVKDMVKSKSERKHKKDRKVKKDKKIKKNKTDTVALLKSSADVRDVIIFQKLGRLRKMLETLIIFQQQGS</sequence>
<evidence type="ECO:0000313" key="4">
    <source>
        <dbReference type="EMBL" id="CAL4775010.1"/>
    </source>
</evidence>
<keyword evidence="5" id="KW-1185">Reference proteome</keyword>
<feature type="signal peptide" evidence="2">
    <location>
        <begin position="1"/>
        <end position="17"/>
    </location>
</feature>
<dbReference type="EMBL" id="CAMXCT030001191">
    <property type="protein sequence ID" value="CAL4775010.1"/>
    <property type="molecule type" value="Genomic_DNA"/>
</dbReference>
<evidence type="ECO:0000256" key="1">
    <source>
        <dbReference type="SAM" id="MobiDB-lite"/>
    </source>
</evidence>
<gene>
    <name evidence="3" type="ORF">C1SCF055_LOCUS14951</name>
</gene>
<dbReference type="Proteomes" id="UP001152797">
    <property type="component" value="Unassembled WGS sequence"/>
</dbReference>
<feature type="chain" id="PRO_5043270277" evidence="2">
    <location>
        <begin position="18"/>
        <end position="202"/>
    </location>
</feature>
<feature type="region of interest" description="Disordered" evidence="1">
    <location>
        <begin position="121"/>
        <end position="159"/>
    </location>
</feature>
<feature type="compositionally biased region" description="Basic residues" evidence="1">
    <location>
        <begin position="142"/>
        <end position="159"/>
    </location>
</feature>
<reference evidence="3" key="1">
    <citation type="submission" date="2022-10" db="EMBL/GenBank/DDBJ databases">
        <authorList>
            <person name="Chen Y."/>
            <person name="Dougan E. K."/>
            <person name="Chan C."/>
            <person name="Rhodes N."/>
            <person name="Thang M."/>
        </authorList>
    </citation>
    <scope>NUCLEOTIDE SEQUENCE</scope>
</reference>
<evidence type="ECO:0000256" key="2">
    <source>
        <dbReference type="SAM" id="SignalP"/>
    </source>
</evidence>
<proteinExistence type="predicted"/>
<evidence type="ECO:0000313" key="5">
    <source>
        <dbReference type="Proteomes" id="UP001152797"/>
    </source>
</evidence>
<accession>A0A9P1CBK8</accession>
<comment type="caution">
    <text evidence="3">The sequence shown here is derived from an EMBL/GenBank/DDBJ whole genome shotgun (WGS) entry which is preliminary data.</text>
</comment>
<evidence type="ECO:0000313" key="3">
    <source>
        <dbReference type="EMBL" id="CAI3987698.1"/>
    </source>
</evidence>
<keyword evidence="2" id="KW-0732">Signal</keyword>
<protein>
    <submittedName>
        <fullName evidence="3">Uncharacterized protein</fullName>
    </submittedName>
</protein>
<name>A0A9P1CBK8_9DINO</name>